<reference evidence="2 3" key="1">
    <citation type="submission" date="2011-11" db="EMBL/GenBank/DDBJ databases">
        <title>Improved High-Quality Draft sequence of Beggiatoa alba B18lD.</title>
        <authorList>
            <consortium name="US DOE Joint Genome Institute"/>
            <person name="Lucas S."/>
            <person name="Han J."/>
            <person name="Lapidus A."/>
            <person name="Cheng J.-F."/>
            <person name="Goodwin L."/>
            <person name="Pitluck S."/>
            <person name="Peters L."/>
            <person name="Mikhailova N."/>
            <person name="Held B."/>
            <person name="Detter J.C."/>
            <person name="Han C."/>
            <person name="Tapia R."/>
            <person name="Land M."/>
            <person name="Hauser L."/>
            <person name="Kyrpides N."/>
            <person name="Ivanova N."/>
            <person name="Pagani I."/>
            <person name="Samuel K."/>
            <person name="Teske A."/>
            <person name="Mueller J."/>
            <person name="Woyke T."/>
        </authorList>
    </citation>
    <scope>NUCLEOTIDE SEQUENCE [LARGE SCALE GENOMIC DNA]</scope>
    <source>
        <strain evidence="2 3">B18LD</strain>
    </source>
</reference>
<dbReference type="EMBL" id="JH600070">
    <property type="protein sequence ID" value="EIJ42362.1"/>
    <property type="molecule type" value="Genomic_DNA"/>
</dbReference>
<name>I3CFG9_9GAMM</name>
<gene>
    <name evidence="2" type="ORF">BegalDRAFT_1474</name>
</gene>
<keyword evidence="1" id="KW-1133">Transmembrane helix</keyword>
<accession>I3CFG9</accession>
<feature type="transmembrane region" description="Helical" evidence="1">
    <location>
        <begin position="71"/>
        <end position="95"/>
    </location>
</feature>
<dbReference type="HOGENOM" id="CLU_169081_0_0_6"/>
<protein>
    <recommendedName>
        <fullName evidence="4">DUF2523 domain-containing protein</fullName>
    </recommendedName>
</protein>
<dbReference type="RefSeq" id="WP_002685219.1">
    <property type="nucleotide sequence ID" value="NZ_JH600070.1"/>
</dbReference>
<feature type="transmembrane region" description="Helical" evidence="1">
    <location>
        <begin position="6"/>
        <end position="23"/>
    </location>
</feature>
<dbReference type="AlphaFoldDB" id="I3CFG9"/>
<keyword evidence="1" id="KW-0472">Membrane</keyword>
<dbReference type="STRING" id="395493.BegalDRAFT_1474"/>
<evidence type="ECO:0000256" key="1">
    <source>
        <dbReference type="SAM" id="Phobius"/>
    </source>
</evidence>
<sequence length="106" mass="12277">MPVLATLGQVFLSAFQAFFLWVTKWAIMKFIFVLAIFAIVDFFWPILISLLPSYLTDSSQIENLFGAFPSWLLYMFYWTAFSDFGFPLLISAMIARFTIRRLPVIG</sequence>
<evidence type="ECO:0008006" key="4">
    <source>
        <dbReference type="Google" id="ProtNLM"/>
    </source>
</evidence>
<keyword evidence="1" id="KW-0812">Transmembrane</keyword>
<dbReference type="Proteomes" id="UP000005744">
    <property type="component" value="Unassembled WGS sequence"/>
</dbReference>
<organism evidence="2 3">
    <name type="scientific">Beggiatoa alba B18LD</name>
    <dbReference type="NCBI Taxonomy" id="395493"/>
    <lineage>
        <taxon>Bacteria</taxon>
        <taxon>Pseudomonadati</taxon>
        <taxon>Pseudomonadota</taxon>
        <taxon>Gammaproteobacteria</taxon>
        <taxon>Thiotrichales</taxon>
        <taxon>Thiotrichaceae</taxon>
        <taxon>Beggiatoa</taxon>
    </lineage>
</organism>
<evidence type="ECO:0000313" key="2">
    <source>
        <dbReference type="EMBL" id="EIJ42362.1"/>
    </source>
</evidence>
<proteinExistence type="predicted"/>
<keyword evidence="3" id="KW-1185">Reference proteome</keyword>
<evidence type="ECO:0000313" key="3">
    <source>
        <dbReference type="Proteomes" id="UP000005744"/>
    </source>
</evidence>
<feature type="transmembrane region" description="Helical" evidence="1">
    <location>
        <begin position="30"/>
        <end position="51"/>
    </location>
</feature>
<dbReference type="OrthoDB" id="8481647at2"/>